<evidence type="ECO:0000313" key="3">
    <source>
        <dbReference type="Proteomes" id="UP000033647"/>
    </source>
</evidence>
<sequence>MPEYDVRTVISLSESQQDALAEAITRIHSTKFTTPRLFVNVKYTDVSKQRTYVGGKRHQGNHIFANVRVGPSRTQADWDDLSKQVVAAWEDVVQSKGSGREFELQSFIIMGGMQGGYEAGFPIPPAGGDVQWMRDNMEGFKKKAADGHEGFVDMLAEIEERGLMKDANGKA</sequence>
<dbReference type="Gene3D" id="3.30.429.10">
    <property type="entry name" value="Macrophage Migration Inhibitory Factor"/>
    <property type="match status" value="1"/>
</dbReference>
<dbReference type="OrthoDB" id="9981319at2759"/>
<dbReference type="Pfam" id="PF14832">
    <property type="entry name" value="Tautomerase_3"/>
    <property type="match status" value="1"/>
</dbReference>
<evidence type="ECO:0000259" key="1">
    <source>
        <dbReference type="Pfam" id="PF14832"/>
    </source>
</evidence>
<proteinExistence type="predicted"/>
<gene>
    <name evidence="2" type="ORF">TI39_contig269g00026</name>
</gene>
<protein>
    <submittedName>
        <fullName evidence="2">Putative cis-3-chloroacrylic acid protein</fullName>
    </submittedName>
</protein>
<keyword evidence="3" id="KW-1185">Reference proteome</keyword>
<organism evidence="2 3">
    <name type="scientific">Zymoseptoria brevis</name>
    <dbReference type="NCBI Taxonomy" id="1047168"/>
    <lineage>
        <taxon>Eukaryota</taxon>
        <taxon>Fungi</taxon>
        <taxon>Dikarya</taxon>
        <taxon>Ascomycota</taxon>
        <taxon>Pezizomycotina</taxon>
        <taxon>Dothideomycetes</taxon>
        <taxon>Dothideomycetidae</taxon>
        <taxon>Mycosphaerellales</taxon>
        <taxon>Mycosphaerellaceae</taxon>
        <taxon>Zymoseptoria</taxon>
    </lineage>
</organism>
<dbReference type="InterPro" id="IPR028116">
    <property type="entry name" value="Cis-CaaD-like"/>
</dbReference>
<dbReference type="AlphaFoldDB" id="A0A0F4GX04"/>
<feature type="domain" description="Tautomerase cis-CaaD-like" evidence="1">
    <location>
        <begin position="1"/>
        <end position="136"/>
    </location>
</feature>
<comment type="caution">
    <text evidence="2">The sequence shown here is derived from an EMBL/GenBank/DDBJ whole genome shotgun (WGS) entry which is preliminary data.</text>
</comment>
<dbReference type="Proteomes" id="UP000033647">
    <property type="component" value="Unassembled WGS sequence"/>
</dbReference>
<dbReference type="InterPro" id="IPR014347">
    <property type="entry name" value="Tautomerase/MIF_sf"/>
</dbReference>
<evidence type="ECO:0000313" key="2">
    <source>
        <dbReference type="EMBL" id="KJY01950.1"/>
    </source>
</evidence>
<name>A0A0F4GX04_9PEZI</name>
<reference evidence="2 3" key="1">
    <citation type="submission" date="2015-03" db="EMBL/GenBank/DDBJ databases">
        <title>RNA-seq based gene annotation and comparative genomics of four Zymoseptoria species reveal species-specific pathogenicity related genes and transposable element activity.</title>
        <authorList>
            <person name="Grandaubert J."/>
            <person name="Bhattacharyya A."/>
            <person name="Stukenbrock E.H."/>
        </authorList>
    </citation>
    <scope>NUCLEOTIDE SEQUENCE [LARGE SCALE GENOMIC DNA]</scope>
    <source>
        <strain evidence="2 3">Zb18110</strain>
    </source>
</reference>
<accession>A0A0F4GX04</accession>
<dbReference type="EMBL" id="LAFY01000261">
    <property type="protein sequence ID" value="KJY01950.1"/>
    <property type="molecule type" value="Genomic_DNA"/>
</dbReference>